<reference evidence="1 2" key="1">
    <citation type="submission" date="2018-10" db="EMBL/GenBank/DDBJ databases">
        <title>Geobacillus stearothermophilus in processing lines of powdered infant formula.</title>
        <authorList>
            <person name="Rhee M.S."/>
            <person name="Choi I.-G."/>
            <person name="Cho T.J."/>
            <person name="Park B."/>
        </authorList>
    </citation>
    <scope>NUCLEOTIDE SEQUENCE [LARGE SCALE GENOMIC DNA]</scope>
    <source>
        <strain evidence="1 2">FHS-PPGT130</strain>
    </source>
</reference>
<evidence type="ECO:0000313" key="1">
    <source>
        <dbReference type="EMBL" id="RLQ14015.1"/>
    </source>
</evidence>
<organism evidence="1 2">
    <name type="scientific">Geobacillus stearothermophilus</name>
    <name type="common">Bacillus stearothermophilus</name>
    <dbReference type="NCBI Taxonomy" id="1422"/>
    <lineage>
        <taxon>Bacteria</taxon>
        <taxon>Bacillati</taxon>
        <taxon>Bacillota</taxon>
        <taxon>Bacilli</taxon>
        <taxon>Bacillales</taxon>
        <taxon>Anoxybacillaceae</taxon>
        <taxon>Geobacillus</taxon>
    </lineage>
</organism>
<sequence length="61" mass="7267">MDPVSLSEFKRQFPIFKDVPDNEFIYHNGKWLISLKATKQLAYQHKNKELIKYINEVEGKV</sequence>
<name>A0A3L7CXI9_GEOSE</name>
<protein>
    <submittedName>
        <fullName evidence="1">Uncharacterized protein</fullName>
    </submittedName>
</protein>
<proteinExistence type="predicted"/>
<dbReference type="EMBL" id="RCTJ01000022">
    <property type="protein sequence ID" value="RLQ14015.1"/>
    <property type="molecule type" value="Genomic_DNA"/>
</dbReference>
<gene>
    <name evidence="1" type="ORF">D9548_07825</name>
</gene>
<evidence type="ECO:0000313" key="2">
    <source>
        <dbReference type="Proteomes" id="UP000266922"/>
    </source>
</evidence>
<dbReference type="Proteomes" id="UP000266922">
    <property type="component" value="Unassembled WGS sequence"/>
</dbReference>
<comment type="caution">
    <text evidence="1">The sequence shown here is derived from an EMBL/GenBank/DDBJ whole genome shotgun (WGS) entry which is preliminary data.</text>
</comment>
<dbReference type="AlphaFoldDB" id="A0A3L7CXI9"/>
<accession>A0A3L7CXI9</accession>